<sequence length="111" mass="12279">MARPHLLLCSGLASKEWSTYLAVCINIAMACPRISLLGVAYKLALPIYRYTLTTNRILQPLAESMKTAALFLLALSGFLHLRTRTVVTFFLQTQVSISTSICPLGWRSVCS</sequence>
<organism evidence="1 2">
    <name type="scientific">Ensete ventricosum</name>
    <name type="common">Abyssinian banana</name>
    <name type="synonym">Musa ensete</name>
    <dbReference type="NCBI Taxonomy" id="4639"/>
    <lineage>
        <taxon>Eukaryota</taxon>
        <taxon>Viridiplantae</taxon>
        <taxon>Streptophyta</taxon>
        <taxon>Embryophyta</taxon>
        <taxon>Tracheophyta</taxon>
        <taxon>Spermatophyta</taxon>
        <taxon>Magnoliopsida</taxon>
        <taxon>Liliopsida</taxon>
        <taxon>Zingiberales</taxon>
        <taxon>Musaceae</taxon>
        <taxon>Ensete</taxon>
    </lineage>
</organism>
<protein>
    <submittedName>
        <fullName evidence="1">Uncharacterized protein</fullName>
    </submittedName>
</protein>
<name>A0AAV8QPG3_ENSVE</name>
<reference evidence="1 2" key="1">
    <citation type="submission" date="2022-12" db="EMBL/GenBank/DDBJ databases">
        <title>Chromosome-scale assembly of the Ensete ventricosum genome.</title>
        <authorList>
            <person name="Dussert Y."/>
            <person name="Stocks J."/>
            <person name="Wendawek A."/>
            <person name="Woldeyes F."/>
            <person name="Nichols R.A."/>
            <person name="Borrell J.S."/>
        </authorList>
    </citation>
    <scope>NUCLEOTIDE SEQUENCE [LARGE SCALE GENOMIC DNA]</scope>
    <source>
        <strain evidence="2">cv. Maze</strain>
        <tissue evidence="1">Seeds</tissue>
    </source>
</reference>
<dbReference type="PROSITE" id="PS51257">
    <property type="entry name" value="PROKAR_LIPOPROTEIN"/>
    <property type="match status" value="1"/>
</dbReference>
<dbReference type="Proteomes" id="UP001222027">
    <property type="component" value="Unassembled WGS sequence"/>
</dbReference>
<evidence type="ECO:0000313" key="1">
    <source>
        <dbReference type="EMBL" id="KAJ8476559.1"/>
    </source>
</evidence>
<dbReference type="EMBL" id="JAQQAF010000006">
    <property type="protein sequence ID" value="KAJ8476559.1"/>
    <property type="molecule type" value="Genomic_DNA"/>
</dbReference>
<keyword evidence="2" id="KW-1185">Reference proteome</keyword>
<evidence type="ECO:0000313" key="2">
    <source>
        <dbReference type="Proteomes" id="UP001222027"/>
    </source>
</evidence>
<accession>A0AAV8QPG3</accession>
<gene>
    <name evidence="1" type="ORF">OPV22_020286</name>
</gene>
<comment type="caution">
    <text evidence="1">The sequence shown here is derived from an EMBL/GenBank/DDBJ whole genome shotgun (WGS) entry which is preliminary data.</text>
</comment>
<proteinExistence type="predicted"/>
<dbReference type="AlphaFoldDB" id="A0AAV8QPG3"/>